<feature type="compositionally biased region" description="Basic and acidic residues" evidence="1">
    <location>
        <begin position="54"/>
        <end position="64"/>
    </location>
</feature>
<accession>A0AA40F4J8</accession>
<feature type="region of interest" description="Disordered" evidence="1">
    <location>
        <begin position="37"/>
        <end position="119"/>
    </location>
</feature>
<comment type="caution">
    <text evidence="2">The sequence shown here is derived from an EMBL/GenBank/DDBJ whole genome shotgun (WGS) entry which is preliminary data.</text>
</comment>
<feature type="compositionally biased region" description="Polar residues" evidence="1">
    <location>
        <begin position="188"/>
        <end position="204"/>
    </location>
</feature>
<sequence length="254" mass="27160">MGPPQKSPVLLEKKKKSALPHALMQLSRSTFCLLPPGFGPTSTPQKAIRVDTPPLKEDTADGKPRGLFFDVSGPSDAGLNDSGAGGSESTSTRASKKETHKNEAQGLSEPKRRREWWDPYPKTLAAATTTAASRRDLIRKAAAFEFDVPEHLPNSPMCPANPKHKSGGKGVCVYHGRRKSSYRERGSAGNSLRHSPRNSPGTQVQKRRSSGGSSPSVVVIRPVRSGGHSDGVGDKGESQDGLFVSTGADDRELL</sequence>
<evidence type="ECO:0000313" key="3">
    <source>
        <dbReference type="Proteomes" id="UP001172155"/>
    </source>
</evidence>
<protein>
    <submittedName>
        <fullName evidence="2">Uncharacterized protein</fullName>
    </submittedName>
</protein>
<dbReference type="Proteomes" id="UP001172155">
    <property type="component" value="Unassembled WGS sequence"/>
</dbReference>
<keyword evidence="3" id="KW-1185">Reference proteome</keyword>
<feature type="compositionally biased region" description="Basic and acidic residues" evidence="1">
    <location>
        <begin position="95"/>
        <end position="117"/>
    </location>
</feature>
<gene>
    <name evidence="2" type="ORF">B0T18DRAFT_63166</name>
</gene>
<evidence type="ECO:0000256" key="1">
    <source>
        <dbReference type="SAM" id="MobiDB-lite"/>
    </source>
</evidence>
<name>A0AA40F4J8_9PEZI</name>
<feature type="region of interest" description="Disordered" evidence="1">
    <location>
        <begin position="148"/>
        <end position="254"/>
    </location>
</feature>
<dbReference type="AlphaFoldDB" id="A0AA40F4J8"/>
<dbReference type="EMBL" id="JAUKUD010000002">
    <property type="protein sequence ID" value="KAK0751114.1"/>
    <property type="molecule type" value="Genomic_DNA"/>
</dbReference>
<feature type="compositionally biased region" description="Low complexity" evidence="1">
    <location>
        <begin position="210"/>
        <end position="226"/>
    </location>
</feature>
<organism evidence="2 3">
    <name type="scientific">Schizothecium vesticola</name>
    <dbReference type="NCBI Taxonomy" id="314040"/>
    <lineage>
        <taxon>Eukaryota</taxon>
        <taxon>Fungi</taxon>
        <taxon>Dikarya</taxon>
        <taxon>Ascomycota</taxon>
        <taxon>Pezizomycotina</taxon>
        <taxon>Sordariomycetes</taxon>
        <taxon>Sordariomycetidae</taxon>
        <taxon>Sordariales</taxon>
        <taxon>Schizotheciaceae</taxon>
        <taxon>Schizothecium</taxon>
    </lineage>
</organism>
<proteinExistence type="predicted"/>
<reference evidence="2" key="1">
    <citation type="submission" date="2023-06" db="EMBL/GenBank/DDBJ databases">
        <title>Genome-scale phylogeny and comparative genomics of the fungal order Sordariales.</title>
        <authorList>
            <consortium name="Lawrence Berkeley National Laboratory"/>
            <person name="Hensen N."/>
            <person name="Bonometti L."/>
            <person name="Westerberg I."/>
            <person name="Brannstrom I.O."/>
            <person name="Guillou S."/>
            <person name="Cros-Aarteil S."/>
            <person name="Calhoun S."/>
            <person name="Haridas S."/>
            <person name="Kuo A."/>
            <person name="Mondo S."/>
            <person name="Pangilinan J."/>
            <person name="Riley R."/>
            <person name="LaButti K."/>
            <person name="Andreopoulos B."/>
            <person name="Lipzen A."/>
            <person name="Chen C."/>
            <person name="Yanf M."/>
            <person name="Daum C."/>
            <person name="Ng V."/>
            <person name="Clum A."/>
            <person name="Steindorff A."/>
            <person name="Ohm R."/>
            <person name="Martin F."/>
            <person name="Silar P."/>
            <person name="Natvig D."/>
            <person name="Lalanne C."/>
            <person name="Gautier V."/>
            <person name="Ament-velasquez S.L."/>
            <person name="Kruys A."/>
            <person name="Hutchinson M.I."/>
            <person name="Powell A.J."/>
            <person name="Barry K."/>
            <person name="Miller A.N."/>
            <person name="Grigoriev I.V."/>
            <person name="Debuchy R."/>
            <person name="Gladieux P."/>
            <person name="Thoren M.H."/>
            <person name="Johannesson H."/>
        </authorList>
    </citation>
    <scope>NUCLEOTIDE SEQUENCE</scope>
    <source>
        <strain evidence="2">SMH3187-1</strain>
    </source>
</reference>
<evidence type="ECO:0000313" key="2">
    <source>
        <dbReference type="EMBL" id="KAK0751114.1"/>
    </source>
</evidence>